<gene>
    <name evidence="2" type="ORF">NESM_000805400</name>
</gene>
<evidence type="ECO:0000313" key="2">
    <source>
        <dbReference type="EMBL" id="KAK7198451.1"/>
    </source>
</evidence>
<evidence type="ECO:0000313" key="3">
    <source>
        <dbReference type="Proteomes" id="UP001430356"/>
    </source>
</evidence>
<comment type="caution">
    <text evidence="2">The sequence shown here is derived from an EMBL/GenBank/DDBJ whole genome shotgun (WGS) entry which is preliminary data.</text>
</comment>
<dbReference type="EMBL" id="JAECZO010000152">
    <property type="protein sequence ID" value="KAK7198451.1"/>
    <property type="molecule type" value="Genomic_DNA"/>
</dbReference>
<proteinExistence type="predicted"/>
<dbReference type="AlphaFoldDB" id="A0AAW0EY56"/>
<feature type="region of interest" description="Disordered" evidence="1">
    <location>
        <begin position="165"/>
        <end position="190"/>
    </location>
</feature>
<dbReference type="Proteomes" id="UP001430356">
    <property type="component" value="Unassembled WGS sequence"/>
</dbReference>
<accession>A0AAW0EY56</accession>
<protein>
    <submittedName>
        <fullName evidence="2">Uncharacterized protein</fullName>
    </submittedName>
</protein>
<name>A0AAW0EY56_9TRYP</name>
<keyword evidence="3" id="KW-1185">Reference proteome</keyword>
<reference evidence="2 3" key="1">
    <citation type="journal article" date="2021" name="MBio">
        <title>A New Model Trypanosomatid, Novymonas esmeraldas: Genomic Perception of Its 'Candidatus Pandoraea novymonadis' Endosymbiont.</title>
        <authorList>
            <person name="Zakharova A."/>
            <person name="Saura A."/>
            <person name="Butenko A."/>
            <person name="Podesvova L."/>
            <person name="Warmusova S."/>
            <person name="Kostygov A.Y."/>
            <person name="Nenarokova A."/>
            <person name="Lukes J."/>
            <person name="Opperdoes F.R."/>
            <person name="Yurchenko V."/>
        </authorList>
    </citation>
    <scope>NUCLEOTIDE SEQUENCE [LARGE SCALE GENOMIC DNA]</scope>
    <source>
        <strain evidence="2 3">E262AT.01</strain>
    </source>
</reference>
<evidence type="ECO:0000256" key="1">
    <source>
        <dbReference type="SAM" id="MobiDB-lite"/>
    </source>
</evidence>
<sequence>MAARSSLLVQRDLSLEVPRLLVGAAQPYQTLAGPALTTHFLHQPALLPFQRTAFSHAAVAPLYFHTLLHTLAEFAETPRAVRHSVVRQRHAPKEDFWEAVGTLNCFYFSAQAPRGALGGSAALDQHPAMGAVELVRPSHRKESDVKLTLFDGAHQPIASMLMTGPRETTRTASGGTDGLPDAPSSPPTHTRTALPFLAPPAATAAAAPDGDGELLAVMIGSTRVSGGLYGDVVSMPGGGLAHRAYYRLGDVDATATTGGAEVRRDDASVAPTAAPTAMPPWVLFDCVQRLFLRLHSCGAFGDDLAVASAEGWRVVAHHVVQTEDGVFDAPVDVVCAAPRVQPRYRLPPWRHQLGLPAVPAGEAPCVSLRCEIRQSGRLVSTGVYHFCRW</sequence>
<organism evidence="2 3">
    <name type="scientific">Novymonas esmeraldas</name>
    <dbReference type="NCBI Taxonomy" id="1808958"/>
    <lineage>
        <taxon>Eukaryota</taxon>
        <taxon>Discoba</taxon>
        <taxon>Euglenozoa</taxon>
        <taxon>Kinetoplastea</taxon>
        <taxon>Metakinetoplastina</taxon>
        <taxon>Trypanosomatida</taxon>
        <taxon>Trypanosomatidae</taxon>
        <taxon>Novymonas</taxon>
    </lineage>
</organism>